<dbReference type="PANTHER" id="PTHR30474:SF2">
    <property type="entry name" value="PEPTIDOGLYCAN GLYCOSYLTRANSFERASE FTSW-RELATED"/>
    <property type="match status" value="1"/>
</dbReference>
<comment type="subcellular location">
    <subcellularLocation>
        <location evidence="1">Membrane</location>
        <topology evidence="1">Multi-pass membrane protein</topology>
    </subcellularLocation>
</comment>
<dbReference type="GO" id="GO:0009252">
    <property type="term" value="P:peptidoglycan biosynthetic process"/>
    <property type="evidence" value="ECO:0007669"/>
    <property type="project" value="UniProtKB-KW"/>
</dbReference>
<evidence type="ECO:0000256" key="8">
    <source>
        <dbReference type="ARBA" id="ARBA00023136"/>
    </source>
</evidence>
<reference evidence="18 19" key="1">
    <citation type="journal article" date="2015" name="Genome Announc.">
        <title>Expanding the biotechnology potential of lactobacilli through comparative genomics of 213 strains and associated genera.</title>
        <authorList>
            <person name="Sun Z."/>
            <person name="Harris H.M."/>
            <person name="McCann A."/>
            <person name="Guo C."/>
            <person name="Argimon S."/>
            <person name="Zhang W."/>
            <person name="Yang X."/>
            <person name="Jeffery I.B."/>
            <person name="Cooney J.C."/>
            <person name="Kagawa T.F."/>
            <person name="Liu W."/>
            <person name="Song Y."/>
            <person name="Salvetti E."/>
            <person name="Wrobel A."/>
            <person name="Rasinkangas P."/>
            <person name="Parkhill J."/>
            <person name="Rea M.C."/>
            <person name="O'Sullivan O."/>
            <person name="Ritari J."/>
            <person name="Douillard F.P."/>
            <person name="Paul Ross R."/>
            <person name="Yang R."/>
            <person name="Briner A.E."/>
            <person name="Felis G.E."/>
            <person name="de Vos W.M."/>
            <person name="Barrangou R."/>
            <person name="Klaenhammer T.R."/>
            <person name="Caufield P.W."/>
            <person name="Cui Y."/>
            <person name="Zhang H."/>
            <person name="O'Toole P.W."/>
        </authorList>
    </citation>
    <scope>NUCLEOTIDE SEQUENCE [LARGE SCALE GENOMIC DNA]</scope>
    <source>
        <strain evidence="18 19">DSM 16230</strain>
    </source>
</reference>
<dbReference type="GO" id="GO:0015648">
    <property type="term" value="F:lipid-linked peptidoglycan transporter activity"/>
    <property type="evidence" value="ECO:0007669"/>
    <property type="project" value="TreeGrafter"/>
</dbReference>
<evidence type="ECO:0000256" key="13">
    <source>
        <dbReference type="ARBA" id="ARBA00041418"/>
    </source>
</evidence>
<evidence type="ECO:0000313" key="19">
    <source>
        <dbReference type="Proteomes" id="UP000051166"/>
    </source>
</evidence>
<dbReference type="GO" id="GO:0005886">
    <property type="term" value="C:plasma membrane"/>
    <property type="evidence" value="ECO:0007669"/>
    <property type="project" value="TreeGrafter"/>
</dbReference>
<evidence type="ECO:0000256" key="14">
    <source>
        <dbReference type="ARBA" id="ARBA00044770"/>
    </source>
</evidence>
<keyword evidence="18" id="KW-0132">Cell division</keyword>
<feature type="transmembrane region" description="Helical" evidence="17">
    <location>
        <begin position="184"/>
        <end position="211"/>
    </location>
</feature>
<comment type="function">
    <text evidence="16">Peptidoglycan polymerase that is essential for cell division.</text>
</comment>
<dbReference type="PROSITE" id="PS00428">
    <property type="entry name" value="FTSW_RODA_SPOVE"/>
    <property type="match status" value="1"/>
</dbReference>
<evidence type="ECO:0000256" key="3">
    <source>
        <dbReference type="ARBA" id="ARBA00022679"/>
    </source>
</evidence>
<keyword evidence="7 17" id="KW-1133">Transmembrane helix</keyword>
<evidence type="ECO:0000256" key="16">
    <source>
        <dbReference type="ARBA" id="ARBA00049966"/>
    </source>
</evidence>
<dbReference type="EMBL" id="AZFQ01000019">
    <property type="protein sequence ID" value="KRL99946.1"/>
    <property type="molecule type" value="Genomic_DNA"/>
</dbReference>
<feature type="transmembrane region" description="Helical" evidence="17">
    <location>
        <begin position="280"/>
        <end position="298"/>
    </location>
</feature>
<evidence type="ECO:0000313" key="18">
    <source>
        <dbReference type="EMBL" id="KRL99946.1"/>
    </source>
</evidence>
<name>A0A0R1V7Q1_9LACO</name>
<protein>
    <recommendedName>
        <fullName evidence="12">Probable peptidoglycan glycosyltransferase FtsW</fullName>
        <ecNumber evidence="14">2.4.99.28</ecNumber>
    </recommendedName>
    <alternativeName>
        <fullName evidence="13">Cell division protein FtsW</fullName>
    </alternativeName>
    <alternativeName>
        <fullName evidence="10">Cell wall polymerase</fullName>
    </alternativeName>
    <alternativeName>
        <fullName evidence="9">Peptidoglycan polymerase</fullName>
    </alternativeName>
</protein>
<feature type="transmembrane region" description="Helical" evidence="17">
    <location>
        <begin position="310"/>
        <end position="340"/>
    </location>
</feature>
<feature type="transmembrane region" description="Helical" evidence="17">
    <location>
        <begin position="144"/>
        <end position="164"/>
    </location>
</feature>
<dbReference type="PANTHER" id="PTHR30474">
    <property type="entry name" value="CELL CYCLE PROTEIN"/>
    <property type="match status" value="1"/>
</dbReference>
<evidence type="ECO:0000256" key="10">
    <source>
        <dbReference type="ARBA" id="ARBA00033270"/>
    </source>
</evidence>
<keyword evidence="6" id="KW-0573">Peptidoglycan synthesis</keyword>
<evidence type="ECO:0000256" key="12">
    <source>
        <dbReference type="ARBA" id="ARBA00041185"/>
    </source>
</evidence>
<evidence type="ECO:0000256" key="11">
    <source>
        <dbReference type="ARBA" id="ARBA00038053"/>
    </source>
</evidence>
<dbReference type="InterPro" id="IPR001182">
    <property type="entry name" value="FtsW/RodA"/>
</dbReference>
<dbReference type="Proteomes" id="UP000051166">
    <property type="component" value="Unassembled WGS sequence"/>
</dbReference>
<dbReference type="Pfam" id="PF01098">
    <property type="entry name" value="FTSW_RODA_SPOVE"/>
    <property type="match status" value="1"/>
</dbReference>
<evidence type="ECO:0000256" key="6">
    <source>
        <dbReference type="ARBA" id="ARBA00022984"/>
    </source>
</evidence>
<dbReference type="GO" id="GO:0051301">
    <property type="term" value="P:cell division"/>
    <property type="evidence" value="ECO:0007669"/>
    <property type="project" value="UniProtKB-KW"/>
</dbReference>
<accession>A0A0R1V7Q1</accession>
<feature type="transmembrane region" description="Helical" evidence="17">
    <location>
        <begin position="388"/>
        <end position="408"/>
    </location>
</feature>
<evidence type="ECO:0000256" key="17">
    <source>
        <dbReference type="SAM" id="Phobius"/>
    </source>
</evidence>
<feature type="transmembrane region" description="Helical" evidence="17">
    <location>
        <begin position="223"/>
        <end position="244"/>
    </location>
</feature>
<evidence type="ECO:0000256" key="7">
    <source>
        <dbReference type="ARBA" id="ARBA00022989"/>
    </source>
</evidence>
<keyword evidence="2" id="KW-0328">Glycosyltransferase</keyword>
<feature type="transmembrane region" description="Helical" evidence="17">
    <location>
        <begin position="42"/>
        <end position="64"/>
    </location>
</feature>
<dbReference type="PATRIC" id="fig|1423801.4.peg.2543"/>
<dbReference type="EC" id="2.4.99.28" evidence="14"/>
<proteinExistence type="inferred from homology"/>
<evidence type="ECO:0000256" key="5">
    <source>
        <dbReference type="ARBA" id="ARBA00022960"/>
    </source>
</evidence>
<dbReference type="AlphaFoldDB" id="A0A0R1V7Q1"/>
<feature type="transmembrane region" description="Helical" evidence="17">
    <location>
        <begin position="109"/>
        <end position="132"/>
    </location>
</feature>
<keyword evidence="3" id="KW-0808">Transferase</keyword>
<keyword evidence="8 17" id="KW-0472">Membrane</keyword>
<dbReference type="STRING" id="1423801.FD50_GL002484"/>
<evidence type="ECO:0000256" key="2">
    <source>
        <dbReference type="ARBA" id="ARBA00022676"/>
    </source>
</evidence>
<feature type="transmembrane region" description="Helical" evidence="17">
    <location>
        <begin position="352"/>
        <end position="376"/>
    </location>
</feature>
<evidence type="ECO:0000256" key="4">
    <source>
        <dbReference type="ARBA" id="ARBA00022692"/>
    </source>
</evidence>
<feature type="transmembrane region" description="Helical" evidence="17">
    <location>
        <begin position="84"/>
        <end position="102"/>
    </location>
</feature>
<dbReference type="GO" id="GO:0008955">
    <property type="term" value="F:peptidoglycan glycosyltransferase activity"/>
    <property type="evidence" value="ECO:0007669"/>
    <property type="project" value="UniProtKB-EC"/>
</dbReference>
<gene>
    <name evidence="18" type="ORF">FD50_GL002484</name>
</gene>
<comment type="caution">
    <text evidence="18">The sequence shown here is derived from an EMBL/GenBank/DDBJ whole genome shotgun (WGS) entry which is preliminary data.</text>
</comment>
<organism evidence="18 19">
    <name type="scientific">Liquorilactobacillus satsumensis DSM 16230 = JCM 12392</name>
    <dbReference type="NCBI Taxonomy" id="1423801"/>
    <lineage>
        <taxon>Bacteria</taxon>
        <taxon>Bacillati</taxon>
        <taxon>Bacillota</taxon>
        <taxon>Bacilli</taxon>
        <taxon>Lactobacillales</taxon>
        <taxon>Lactobacillaceae</taxon>
        <taxon>Liquorilactobacillus</taxon>
    </lineage>
</organism>
<evidence type="ECO:0000256" key="1">
    <source>
        <dbReference type="ARBA" id="ARBA00004141"/>
    </source>
</evidence>
<dbReference type="GO" id="GO:0032153">
    <property type="term" value="C:cell division site"/>
    <property type="evidence" value="ECO:0007669"/>
    <property type="project" value="TreeGrafter"/>
</dbReference>
<keyword evidence="19" id="KW-1185">Reference proteome</keyword>
<comment type="similarity">
    <text evidence="11">Belongs to the SEDS family. FtsW subfamily.</text>
</comment>
<keyword evidence="18" id="KW-0131">Cell cycle</keyword>
<evidence type="ECO:0000256" key="15">
    <source>
        <dbReference type="ARBA" id="ARBA00049902"/>
    </source>
</evidence>
<comment type="catalytic activity">
    <reaction evidence="15">
        <text>[GlcNAc-(1-&gt;4)-Mur2Ac(oyl-L-Ala-gamma-D-Glu-L-Lys-D-Ala-D-Ala)](n)-di-trans,octa-cis-undecaprenyl diphosphate + beta-D-GlcNAc-(1-&gt;4)-Mur2Ac(oyl-L-Ala-gamma-D-Glu-L-Lys-D-Ala-D-Ala)-di-trans,octa-cis-undecaprenyl diphosphate = [GlcNAc-(1-&gt;4)-Mur2Ac(oyl-L-Ala-gamma-D-Glu-L-Lys-D-Ala-D-Ala)](n+1)-di-trans,octa-cis-undecaprenyl diphosphate + di-trans,octa-cis-undecaprenyl diphosphate + H(+)</text>
        <dbReference type="Rhea" id="RHEA:23708"/>
        <dbReference type="Rhea" id="RHEA-COMP:9602"/>
        <dbReference type="Rhea" id="RHEA-COMP:9603"/>
        <dbReference type="ChEBI" id="CHEBI:15378"/>
        <dbReference type="ChEBI" id="CHEBI:58405"/>
        <dbReference type="ChEBI" id="CHEBI:60033"/>
        <dbReference type="ChEBI" id="CHEBI:78435"/>
        <dbReference type="EC" id="2.4.99.28"/>
    </reaction>
</comment>
<dbReference type="GO" id="GO:0008360">
    <property type="term" value="P:regulation of cell shape"/>
    <property type="evidence" value="ECO:0007669"/>
    <property type="project" value="UniProtKB-KW"/>
</dbReference>
<keyword evidence="5" id="KW-0133">Cell shape</keyword>
<dbReference type="InterPro" id="IPR018365">
    <property type="entry name" value="Cell_cycle_FtsW-rel_CS"/>
</dbReference>
<keyword evidence="4 17" id="KW-0812">Transmembrane</keyword>
<evidence type="ECO:0000256" key="9">
    <source>
        <dbReference type="ARBA" id="ARBA00032370"/>
    </source>
</evidence>
<sequence>MLCGAFAEILWLTIPVYPYAVAGKDELLLLIMKKLRNKLHYFDFYLFIPYVLLCAIGVVMVYSASSINLSYSGAATSTYLLKQLLYVFLGLGCFVFAYMFQLSKLTNKVFIIIGFFVMVVLLLYAKFFTTAINGANGWIDLKIFSLQPAELCKLYLILFMAQLLTRREKMSIAQRKQSGKKPYFLAAILLILILIEPDLGGFSINATIVFVMWLARGGSYKKAWAIMLGLGGVLAAGVQILRFWNPLTGTKFAYMYGRLAAFYNPFHVASTSGQQLINSYYAISNGGLFGVGLGNSVQKRGYLPEPYTDFIIGIISEELGAIGVTVVLLLLAWIVLRTYLIGIRSNSTYDTLICYGVATFMTVEGLFNVGAVNGLLPITGVTFPFVSYGGSSMLVLSLALGIVMNVSINQRRGKMTQIER</sequence>